<sequence>MMRWHDATAINERWDALQMAVDAVQLAYRSTFPGSHTSRTAKSPEQIWAAWYRGHQNRQRGVSRAKFERLGPVAAQLVVTAIRAVEPEVNAAKEPTAAQALLPDPFLVLEQAQVLAESAEQRLLEYAGLVSTAATLYARDQRPSRNDPGKTRSRIMNEAYMWFLGPVCLARFKEYSPLEQRRLVDKARERVYLAAQSVLVQQLWEDADQLAEELCASFKDAPAQQPSSAQLPGSSQNHPYQVDSLAHSSSAPRMSPYYARKYYSSSSLARQARLI</sequence>
<feature type="region of interest" description="Disordered" evidence="1">
    <location>
        <begin position="222"/>
        <end position="249"/>
    </location>
</feature>
<comment type="caution">
    <text evidence="2">The sequence shown here is derived from an EMBL/GenBank/DDBJ whole genome shotgun (WGS) entry which is preliminary data.</text>
</comment>
<keyword evidence="3" id="KW-1185">Reference proteome</keyword>
<dbReference type="EMBL" id="SOZI01000050">
    <property type="protein sequence ID" value="TNY21139.1"/>
    <property type="molecule type" value="Genomic_DNA"/>
</dbReference>
<dbReference type="Proteomes" id="UP000311382">
    <property type="component" value="Unassembled WGS sequence"/>
</dbReference>
<evidence type="ECO:0000313" key="2">
    <source>
        <dbReference type="EMBL" id="TNY21139.1"/>
    </source>
</evidence>
<accession>A0A5C5FXX2</accession>
<feature type="compositionally biased region" description="Polar residues" evidence="1">
    <location>
        <begin position="224"/>
        <end position="239"/>
    </location>
</feature>
<proteinExistence type="predicted"/>
<evidence type="ECO:0000256" key="1">
    <source>
        <dbReference type="SAM" id="MobiDB-lite"/>
    </source>
</evidence>
<gene>
    <name evidence="2" type="ORF">DMC30DRAFT_395819</name>
</gene>
<protein>
    <submittedName>
        <fullName evidence="2">Uncharacterized protein</fullName>
    </submittedName>
</protein>
<organism evidence="2 3">
    <name type="scientific">Rhodotorula diobovata</name>
    <dbReference type="NCBI Taxonomy" id="5288"/>
    <lineage>
        <taxon>Eukaryota</taxon>
        <taxon>Fungi</taxon>
        <taxon>Dikarya</taxon>
        <taxon>Basidiomycota</taxon>
        <taxon>Pucciniomycotina</taxon>
        <taxon>Microbotryomycetes</taxon>
        <taxon>Sporidiobolales</taxon>
        <taxon>Sporidiobolaceae</taxon>
        <taxon>Rhodotorula</taxon>
    </lineage>
</organism>
<evidence type="ECO:0000313" key="3">
    <source>
        <dbReference type="Proteomes" id="UP000311382"/>
    </source>
</evidence>
<reference evidence="2 3" key="1">
    <citation type="submission" date="2019-03" db="EMBL/GenBank/DDBJ databases">
        <title>Rhodosporidium diobovatum UCD-FST 08-225 genome sequencing, assembly, and annotation.</title>
        <authorList>
            <person name="Fakankun I.U."/>
            <person name="Fristensky B."/>
            <person name="Levin D.B."/>
        </authorList>
    </citation>
    <scope>NUCLEOTIDE SEQUENCE [LARGE SCALE GENOMIC DNA]</scope>
    <source>
        <strain evidence="2 3">UCD-FST 08-225</strain>
    </source>
</reference>
<name>A0A5C5FXX2_9BASI</name>
<dbReference type="AlphaFoldDB" id="A0A5C5FXX2"/>